<gene>
    <name evidence="2" type="ORF">NDU88_001999</name>
</gene>
<proteinExistence type="predicted"/>
<dbReference type="EMBL" id="JANPWB010000002">
    <property type="protein sequence ID" value="KAJ1206596.1"/>
    <property type="molecule type" value="Genomic_DNA"/>
</dbReference>
<sequence>MAYYTDGDEKYQELQEMPVEHQMEKCLVEALGYHVQDSVNWALIQASKPFTKPLTNFVCREFLGEGSQQPRLHSGDSRGASGLSLLRAGGSSSAEILAQMAASVLRDHEYGGPTPQDASSSSTQAGFHESSSSKSESDDSQAYSLPRKKLRKTQHSTPDINAPAGKNLLFSPEDIMHPRSTDWVPSEEIFAFLSSARGPPLLTRCADPLPFAAPWPAPEPQRRSYRSGDAPSGPCGPQRPACVSRAIHPTGVLGPSGRRRAQPLRRLIHPLVRLTSFSRPSRHASLRAPRGCPAARVSSRSLLPTAAHFSLSAIRIRYLRAGARRRFGPRGAPYVGRYRAASSAHGGSGPGCSTGSSQPFTALLFRGGRVKGHRLGSSFVGAPQSWPPCWILAGRVAASARGSVPAATHIGGILSIQGSRGAS</sequence>
<dbReference type="Proteomes" id="UP001066276">
    <property type="component" value="Chromosome 1_2"/>
</dbReference>
<accession>A0AAV7W1P5</accession>
<evidence type="ECO:0000313" key="2">
    <source>
        <dbReference type="EMBL" id="KAJ1206596.1"/>
    </source>
</evidence>
<dbReference type="AlphaFoldDB" id="A0AAV7W1P5"/>
<evidence type="ECO:0000313" key="3">
    <source>
        <dbReference type="Proteomes" id="UP001066276"/>
    </source>
</evidence>
<comment type="caution">
    <text evidence="2">The sequence shown here is derived from an EMBL/GenBank/DDBJ whole genome shotgun (WGS) entry which is preliminary data.</text>
</comment>
<evidence type="ECO:0000256" key="1">
    <source>
        <dbReference type="SAM" id="MobiDB-lite"/>
    </source>
</evidence>
<keyword evidence="3" id="KW-1185">Reference proteome</keyword>
<feature type="region of interest" description="Disordered" evidence="1">
    <location>
        <begin position="213"/>
        <end position="240"/>
    </location>
</feature>
<name>A0AAV7W1P5_PLEWA</name>
<reference evidence="2" key="1">
    <citation type="journal article" date="2022" name="bioRxiv">
        <title>Sequencing and chromosome-scale assembly of the giantPleurodeles waltlgenome.</title>
        <authorList>
            <person name="Brown T."/>
            <person name="Elewa A."/>
            <person name="Iarovenko S."/>
            <person name="Subramanian E."/>
            <person name="Araus A.J."/>
            <person name="Petzold A."/>
            <person name="Susuki M."/>
            <person name="Suzuki K.-i.T."/>
            <person name="Hayashi T."/>
            <person name="Toyoda A."/>
            <person name="Oliveira C."/>
            <person name="Osipova E."/>
            <person name="Leigh N.D."/>
            <person name="Simon A."/>
            <person name="Yun M.H."/>
        </authorList>
    </citation>
    <scope>NUCLEOTIDE SEQUENCE</scope>
    <source>
        <strain evidence="2">20211129_DDA</strain>
        <tissue evidence="2">Liver</tissue>
    </source>
</reference>
<organism evidence="2 3">
    <name type="scientific">Pleurodeles waltl</name>
    <name type="common">Iberian ribbed newt</name>
    <dbReference type="NCBI Taxonomy" id="8319"/>
    <lineage>
        <taxon>Eukaryota</taxon>
        <taxon>Metazoa</taxon>
        <taxon>Chordata</taxon>
        <taxon>Craniata</taxon>
        <taxon>Vertebrata</taxon>
        <taxon>Euteleostomi</taxon>
        <taxon>Amphibia</taxon>
        <taxon>Batrachia</taxon>
        <taxon>Caudata</taxon>
        <taxon>Salamandroidea</taxon>
        <taxon>Salamandridae</taxon>
        <taxon>Pleurodelinae</taxon>
        <taxon>Pleurodeles</taxon>
    </lineage>
</organism>
<feature type="compositionally biased region" description="Polar residues" evidence="1">
    <location>
        <begin position="116"/>
        <end position="125"/>
    </location>
</feature>
<feature type="region of interest" description="Disordered" evidence="1">
    <location>
        <begin position="108"/>
        <end position="166"/>
    </location>
</feature>
<protein>
    <submittedName>
        <fullName evidence="2">Uncharacterized protein</fullName>
    </submittedName>
</protein>